<feature type="transmembrane region" description="Helical" evidence="1">
    <location>
        <begin position="215"/>
        <end position="232"/>
    </location>
</feature>
<organism evidence="2 3">
    <name type="scientific">Solihabitans fulvus</name>
    <dbReference type="NCBI Taxonomy" id="1892852"/>
    <lineage>
        <taxon>Bacteria</taxon>
        <taxon>Bacillati</taxon>
        <taxon>Actinomycetota</taxon>
        <taxon>Actinomycetes</taxon>
        <taxon>Pseudonocardiales</taxon>
        <taxon>Pseudonocardiaceae</taxon>
        <taxon>Solihabitans</taxon>
    </lineage>
</organism>
<protein>
    <submittedName>
        <fullName evidence="2">Uncharacterized protein</fullName>
    </submittedName>
</protein>
<feature type="transmembrane region" description="Helical" evidence="1">
    <location>
        <begin position="123"/>
        <end position="144"/>
    </location>
</feature>
<keyword evidence="3" id="KW-1185">Reference proteome</keyword>
<dbReference type="EMBL" id="VUOB01000031">
    <property type="protein sequence ID" value="KAA2261064.1"/>
    <property type="molecule type" value="Genomic_DNA"/>
</dbReference>
<name>A0A5B2XD08_9PSEU</name>
<feature type="transmembrane region" description="Helical" evidence="1">
    <location>
        <begin position="435"/>
        <end position="454"/>
    </location>
</feature>
<reference evidence="2 3" key="2">
    <citation type="submission" date="2019-09" db="EMBL/GenBank/DDBJ databases">
        <authorList>
            <person name="Jin C."/>
        </authorList>
    </citation>
    <scope>NUCLEOTIDE SEQUENCE [LARGE SCALE GENOMIC DNA]</scope>
    <source>
        <strain evidence="2 3">AN110305</strain>
    </source>
</reference>
<evidence type="ECO:0000256" key="1">
    <source>
        <dbReference type="SAM" id="Phobius"/>
    </source>
</evidence>
<sequence>MTAQRDSTTRDATTQTAHDKAVRLVLILLFGNLGLSIVFAALTLVFRDSVLDHQVATTGQARDQLALTLWTRPIPILLVSLGYLWVARQLRRGVRSAYLRVRTISAVGVLAVGYLLLTGAYPGWLRAVQVGQLALLAALVFAVNRRVLRAGFAKSSAGPRRAGNRWAALTLVAVAPSVAELTLGTVPMRMLWLVLLYVPIYGAGVLLVRELVRRAGGGWLSVLLLGLAYGLVEEGLALQSLTSPRLYGAAGWVPRLFGVNTAYTELNLPYHAVFSVAIPIALVELLFPSTGKAPYLRAGGVVGAGIVALLGAGLVRVSVPPAADPGYLLPLPAFLAILASIAVLGVLALRVLPGVVSAARPGNPPRPLAVGLSCGAAALGFLGLLFPFGGATQPAFTHGDRALLPMLAAAVLAGCAGFALRRWAATTGWTGRHRLAAITGALVAHTAFGVVAQTHTALDRISLVALGVATVVLLGLLDRRLRAEGPASTEQSASRS</sequence>
<feature type="transmembrane region" description="Helical" evidence="1">
    <location>
        <begin position="21"/>
        <end position="45"/>
    </location>
</feature>
<comment type="caution">
    <text evidence="2">The sequence shown here is derived from an EMBL/GenBank/DDBJ whole genome shotgun (WGS) entry which is preliminary data.</text>
</comment>
<feature type="transmembrane region" description="Helical" evidence="1">
    <location>
        <begin position="299"/>
        <end position="319"/>
    </location>
</feature>
<accession>A0A5B2XD08</accession>
<keyword evidence="1" id="KW-1133">Transmembrane helix</keyword>
<dbReference type="OrthoDB" id="8478704at2"/>
<feature type="transmembrane region" description="Helical" evidence="1">
    <location>
        <begin position="190"/>
        <end position="208"/>
    </location>
</feature>
<feature type="transmembrane region" description="Helical" evidence="1">
    <location>
        <begin position="65"/>
        <end position="86"/>
    </location>
</feature>
<feature type="transmembrane region" description="Helical" evidence="1">
    <location>
        <begin position="460"/>
        <end position="477"/>
    </location>
</feature>
<keyword evidence="1" id="KW-0812">Transmembrane</keyword>
<reference evidence="2 3" key="1">
    <citation type="submission" date="2019-09" db="EMBL/GenBank/DDBJ databases">
        <title>Goodfellowia gen. nov., a new genus of the Pseudonocardineae related to Actinoalloteichus, containing Goodfellowia coeruleoviolacea gen. nov., comb. nov. gen. nov., comb. nov.</title>
        <authorList>
            <person name="Labeda D."/>
        </authorList>
    </citation>
    <scope>NUCLEOTIDE SEQUENCE [LARGE SCALE GENOMIC DNA]</scope>
    <source>
        <strain evidence="2 3">AN110305</strain>
    </source>
</reference>
<evidence type="ECO:0000313" key="2">
    <source>
        <dbReference type="EMBL" id="KAA2261064.1"/>
    </source>
</evidence>
<feature type="transmembrane region" description="Helical" evidence="1">
    <location>
        <begin position="368"/>
        <end position="390"/>
    </location>
</feature>
<evidence type="ECO:0000313" key="3">
    <source>
        <dbReference type="Proteomes" id="UP000323454"/>
    </source>
</evidence>
<feature type="transmembrane region" description="Helical" evidence="1">
    <location>
        <begin position="165"/>
        <end position="184"/>
    </location>
</feature>
<feature type="transmembrane region" description="Helical" evidence="1">
    <location>
        <begin position="98"/>
        <end position="117"/>
    </location>
</feature>
<gene>
    <name evidence="2" type="ORF">F0L68_18540</name>
</gene>
<keyword evidence="1" id="KW-0472">Membrane</keyword>
<dbReference type="Proteomes" id="UP000323454">
    <property type="component" value="Unassembled WGS sequence"/>
</dbReference>
<proteinExistence type="predicted"/>
<dbReference type="RefSeq" id="WP_149850863.1">
    <property type="nucleotide sequence ID" value="NZ_VUOB01000031.1"/>
</dbReference>
<feature type="transmembrane region" description="Helical" evidence="1">
    <location>
        <begin position="331"/>
        <end position="356"/>
    </location>
</feature>
<dbReference type="AlphaFoldDB" id="A0A5B2XD08"/>
<feature type="transmembrane region" description="Helical" evidence="1">
    <location>
        <begin position="402"/>
        <end position="423"/>
    </location>
</feature>
<feature type="transmembrane region" description="Helical" evidence="1">
    <location>
        <begin position="268"/>
        <end position="287"/>
    </location>
</feature>